<dbReference type="Proteomes" id="UP000199135">
    <property type="component" value="Unassembled WGS sequence"/>
</dbReference>
<dbReference type="RefSeq" id="WP_078686789.1">
    <property type="nucleotide sequence ID" value="NZ_FNWT01000006.1"/>
</dbReference>
<evidence type="ECO:0000259" key="1">
    <source>
        <dbReference type="Pfam" id="PF10105"/>
    </source>
</evidence>
<protein>
    <submittedName>
        <fullName evidence="2">Radical SAM-linked protein</fullName>
    </submittedName>
</protein>
<name>A0A1H6JG28_9ACTN</name>
<dbReference type="NCBIfam" id="TIGR03936">
    <property type="entry name" value="sam_1_link_chp"/>
    <property type="match status" value="1"/>
</dbReference>
<proteinExistence type="predicted"/>
<sequence length="234" mass="25728">MSDASTQKRLRVRYRKDGRLAYLGHLEVLNTINRSVRRSDVPFAVGNGFARRIRLQFSQALPVGASSECEFYDLTLTEELEPSRALDMLRRATPSALAPDEAGYVDRSLPALEAWLTRADWHVQLPAQGVDVSGLGESFSALKSEGVLSYLRGEKRKTIDVSSALVSWEISLMDDALHIELATRSSNDGSLRPQVLLNAAFDRLGVAGSDVPVPRVARVGQWHEGEDGLLVNAL</sequence>
<keyword evidence="3" id="KW-1185">Reference proteome</keyword>
<reference evidence="2 3" key="1">
    <citation type="submission" date="2016-10" db="EMBL/GenBank/DDBJ databases">
        <authorList>
            <person name="Varghese N."/>
            <person name="Submissions S."/>
        </authorList>
    </citation>
    <scope>NUCLEOTIDE SEQUENCE [LARGE SCALE GENOMIC DNA]</scope>
    <source>
        <strain evidence="2 3">WCP15</strain>
    </source>
</reference>
<accession>A0A1H6JG28</accession>
<evidence type="ECO:0000313" key="3">
    <source>
        <dbReference type="Proteomes" id="UP000199135"/>
    </source>
</evidence>
<feature type="domain" description="DUF2344" evidence="1">
    <location>
        <begin position="9"/>
        <end position="193"/>
    </location>
</feature>
<organism evidence="2 3">
    <name type="scientific">Parafannyhessea umbonata</name>
    <dbReference type="NCBI Taxonomy" id="604330"/>
    <lineage>
        <taxon>Bacteria</taxon>
        <taxon>Bacillati</taxon>
        <taxon>Actinomycetota</taxon>
        <taxon>Coriobacteriia</taxon>
        <taxon>Coriobacteriales</taxon>
        <taxon>Atopobiaceae</taxon>
        <taxon>Parafannyhessea</taxon>
    </lineage>
</organism>
<comment type="caution">
    <text evidence="2">The sequence shown here is derived from an EMBL/GenBank/DDBJ whole genome shotgun (WGS) entry which is preliminary data.</text>
</comment>
<dbReference type="InterPro" id="IPR018768">
    <property type="entry name" value="DUF2344"/>
</dbReference>
<dbReference type="Pfam" id="PF10105">
    <property type="entry name" value="DUF2344"/>
    <property type="match status" value="1"/>
</dbReference>
<dbReference type="EMBL" id="FNWT01000006">
    <property type="protein sequence ID" value="SEH58066.1"/>
    <property type="molecule type" value="Genomic_DNA"/>
</dbReference>
<evidence type="ECO:0000313" key="2">
    <source>
        <dbReference type="EMBL" id="SEH58066.1"/>
    </source>
</evidence>
<gene>
    <name evidence="2" type="ORF">SAMN05216447_10646</name>
</gene>